<protein>
    <submittedName>
        <fullName evidence="2">Pilus assembly protein</fullName>
    </submittedName>
</protein>
<dbReference type="InterPro" id="IPR012495">
    <property type="entry name" value="TadE-like_dom"/>
</dbReference>
<proteinExistence type="predicted"/>
<keyword evidence="3" id="KW-1185">Reference proteome</keyword>
<evidence type="ECO:0000259" key="1">
    <source>
        <dbReference type="Pfam" id="PF07811"/>
    </source>
</evidence>
<comment type="caution">
    <text evidence="2">The sequence shown here is derived from an EMBL/GenBank/DDBJ whole genome shotgun (WGS) entry which is preliminary data.</text>
</comment>
<sequence length="121" mass="12845">MVAPLLMALLLGTVLYGYVLLVHHGVQQLAAEAARSAVAGLSDAERDALARNFVRDNAAAYGILDPSQLQVSSEIGPPPSAVIRISLSYDMTRSAVYRLSSLIPLPSPIVRRSAAVQRGGY</sequence>
<dbReference type="AlphaFoldDB" id="A0A849I907"/>
<name>A0A849I907_9HYPH</name>
<organism evidence="2 3">
    <name type="scientific">Enterovirga aerilata</name>
    <dbReference type="NCBI Taxonomy" id="2730920"/>
    <lineage>
        <taxon>Bacteria</taxon>
        <taxon>Pseudomonadati</taxon>
        <taxon>Pseudomonadota</taxon>
        <taxon>Alphaproteobacteria</taxon>
        <taxon>Hyphomicrobiales</taxon>
        <taxon>Methylobacteriaceae</taxon>
        <taxon>Enterovirga</taxon>
    </lineage>
</organism>
<dbReference type="EMBL" id="JABEPP010000005">
    <property type="protein sequence ID" value="NNM74284.1"/>
    <property type="molecule type" value="Genomic_DNA"/>
</dbReference>
<dbReference type="Pfam" id="PF07811">
    <property type="entry name" value="TadE"/>
    <property type="match status" value="1"/>
</dbReference>
<dbReference type="Proteomes" id="UP000564885">
    <property type="component" value="Unassembled WGS sequence"/>
</dbReference>
<accession>A0A849I907</accession>
<reference evidence="2 3" key="1">
    <citation type="submission" date="2020-04" db="EMBL/GenBank/DDBJ databases">
        <title>Enterovirga sp. isolate from soil.</title>
        <authorList>
            <person name="Chea S."/>
            <person name="Kim D.-U."/>
        </authorList>
    </citation>
    <scope>NUCLEOTIDE SEQUENCE [LARGE SCALE GENOMIC DNA]</scope>
    <source>
        <strain evidence="2 3">DB1703</strain>
    </source>
</reference>
<evidence type="ECO:0000313" key="2">
    <source>
        <dbReference type="EMBL" id="NNM74284.1"/>
    </source>
</evidence>
<evidence type="ECO:0000313" key="3">
    <source>
        <dbReference type="Proteomes" id="UP000564885"/>
    </source>
</evidence>
<feature type="domain" description="TadE-like" evidence="1">
    <location>
        <begin position="1"/>
        <end position="35"/>
    </location>
</feature>
<gene>
    <name evidence="2" type="ORF">HJG44_18150</name>
</gene>